<reference evidence="1" key="1">
    <citation type="submission" date="2017-07" db="EMBL/GenBank/DDBJ databases">
        <authorList>
            <person name="Mikheyev A."/>
            <person name="Grau M."/>
        </authorList>
    </citation>
    <scope>NUCLEOTIDE SEQUENCE</scope>
    <source>
        <tissue evidence="1">Venom_gland</tissue>
    </source>
</reference>
<reference evidence="1" key="2">
    <citation type="submission" date="2017-11" db="EMBL/GenBank/DDBJ databases">
        <title>Coralsnake Venomics: Analyses of Venom Gland Transcriptomes and Proteomes of Six Brazilian Taxa.</title>
        <authorList>
            <person name="Aird S.D."/>
            <person name="Jorge da Silva N."/>
            <person name="Qiu L."/>
            <person name="Villar-Briones A."/>
            <person name="Aparecida-Saddi V."/>
            <person name="Campos-Telles M.P."/>
            <person name="Grau M."/>
            <person name="Mikheyev A.S."/>
        </authorList>
    </citation>
    <scope>NUCLEOTIDE SEQUENCE</scope>
    <source>
        <tissue evidence="1">Venom_gland</tissue>
    </source>
</reference>
<dbReference type="Gene3D" id="2.60.40.10">
    <property type="entry name" value="Immunoglobulins"/>
    <property type="match status" value="1"/>
</dbReference>
<proteinExistence type="predicted"/>
<evidence type="ECO:0000313" key="1">
    <source>
        <dbReference type="EMBL" id="LAA92305.1"/>
    </source>
</evidence>
<name>A0A2D4J747_MICLE</name>
<dbReference type="AlphaFoldDB" id="A0A2D4J747"/>
<dbReference type="EMBL" id="IACK01151525">
    <property type="protein sequence ID" value="LAA92305.1"/>
    <property type="molecule type" value="Transcribed_RNA"/>
</dbReference>
<accession>A0A2D4J747</accession>
<evidence type="ECO:0008006" key="2">
    <source>
        <dbReference type="Google" id="ProtNLM"/>
    </source>
</evidence>
<protein>
    <recommendedName>
        <fullName evidence="2">Immunoglobulin V-set domain-containing protein</fullName>
    </recommendedName>
</protein>
<dbReference type="InterPro" id="IPR013783">
    <property type="entry name" value="Ig-like_fold"/>
</dbReference>
<sequence length="100" mass="11403">MVDLREEVTIFCRSQDNFHGTFYLTRHQSLSDGGKTEGTKEAESNWTAFSLSHLSKSEGIYSCRFCLHDRKCSSFSHKIYLNRTGDVCSVTVSNFHFSPP</sequence>
<organism evidence="1">
    <name type="scientific">Micrurus lemniscatus lemniscatus</name>
    <dbReference type="NCBI Taxonomy" id="129467"/>
    <lineage>
        <taxon>Eukaryota</taxon>
        <taxon>Metazoa</taxon>
        <taxon>Chordata</taxon>
        <taxon>Craniata</taxon>
        <taxon>Vertebrata</taxon>
        <taxon>Euteleostomi</taxon>
        <taxon>Lepidosauria</taxon>
        <taxon>Squamata</taxon>
        <taxon>Bifurcata</taxon>
        <taxon>Unidentata</taxon>
        <taxon>Episquamata</taxon>
        <taxon>Toxicofera</taxon>
        <taxon>Serpentes</taxon>
        <taxon>Colubroidea</taxon>
        <taxon>Elapidae</taxon>
        <taxon>Elapinae</taxon>
        <taxon>Micrurus</taxon>
    </lineage>
</organism>